<gene>
    <name evidence="15" type="primary">LOC101833380</name>
</gene>
<comment type="function">
    <text evidence="1">Acts as a ligand for KLRK1.</text>
</comment>
<dbReference type="InterPro" id="IPR029287">
    <property type="entry name" value="RAE-1"/>
</dbReference>
<protein>
    <submittedName>
        <fullName evidence="15">Retinoic acid early-inducible protein 1-epsilon</fullName>
    </submittedName>
</protein>
<keyword evidence="10" id="KW-0449">Lipoprotein</keyword>
<evidence type="ECO:0000256" key="10">
    <source>
        <dbReference type="ARBA" id="ARBA00023288"/>
    </source>
</evidence>
<accession>A0ABM2YHI0</accession>
<keyword evidence="6 12" id="KW-0732">Signal</keyword>
<evidence type="ECO:0000313" key="15">
    <source>
        <dbReference type="RefSeq" id="XP_040614217.1"/>
    </source>
</evidence>
<evidence type="ECO:0000256" key="12">
    <source>
        <dbReference type="SAM" id="SignalP"/>
    </source>
</evidence>
<comment type="similarity">
    <text evidence="3">Belongs to the NKG2D ligand family.</text>
</comment>
<evidence type="ECO:0000256" key="6">
    <source>
        <dbReference type="ARBA" id="ARBA00022729"/>
    </source>
</evidence>
<keyword evidence="14" id="KW-1185">Reference proteome</keyword>
<proteinExistence type="inferred from homology"/>
<dbReference type="InterPro" id="IPR037055">
    <property type="entry name" value="MHC_I-like_Ag-recog_sf"/>
</dbReference>
<evidence type="ECO:0000256" key="11">
    <source>
        <dbReference type="SAM" id="Phobius"/>
    </source>
</evidence>
<evidence type="ECO:0000256" key="9">
    <source>
        <dbReference type="ARBA" id="ARBA00023180"/>
    </source>
</evidence>
<evidence type="ECO:0000256" key="3">
    <source>
        <dbReference type="ARBA" id="ARBA00008353"/>
    </source>
</evidence>
<keyword evidence="8" id="KW-1015">Disulfide bond</keyword>
<keyword evidence="9" id="KW-0325">Glycoprotein</keyword>
<dbReference type="Proteomes" id="UP000886700">
    <property type="component" value="Unplaced"/>
</dbReference>
<dbReference type="PANTHER" id="PTHR16675:SF64">
    <property type="entry name" value="RETINOIC ACID EARLY TRANSCRIPT 1E"/>
    <property type="match status" value="1"/>
</dbReference>
<dbReference type="Gene3D" id="3.30.500.10">
    <property type="entry name" value="MHC class I-like antigen recognition-like"/>
    <property type="match status" value="1"/>
</dbReference>
<feature type="transmembrane region" description="Helical" evidence="11">
    <location>
        <begin position="243"/>
        <end position="271"/>
    </location>
</feature>
<keyword evidence="7 11" id="KW-0472">Membrane</keyword>
<feature type="signal peptide" evidence="12">
    <location>
        <begin position="1"/>
        <end position="17"/>
    </location>
</feature>
<dbReference type="GeneID" id="101833380"/>
<evidence type="ECO:0000259" key="13">
    <source>
        <dbReference type="Pfam" id="PF14586"/>
    </source>
</evidence>
<dbReference type="InterPro" id="IPR050208">
    <property type="entry name" value="MHC_class-I_related"/>
</dbReference>
<feature type="chain" id="PRO_5046490661" evidence="12">
    <location>
        <begin position="18"/>
        <end position="342"/>
    </location>
</feature>
<organism evidence="14 15">
    <name type="scientific">Mesocricetus auratus</name>
    <name type="common">Golden hamster</name>
    <dbReference type="NCBI Taxonomy" id="10036"/>
    <lineage>
        <taxon>Eukaryota</taxon>
        <taxon>Metazoa</taxon>
        <taxon>Chordata</taxon>
        <taxon>Craniata</taxon>
        <taxon>Vertebrata</taxon>
        <taxon>Euteleostomi</taxon>
        <taxon>Mammalia</taxon>
        <taxon>Eutheria</taxon>
        <taxon>Euarchontoglires</taxon>
        <taxon>Glires</taxon>
        <taxon>Rodentia</taxon>
        <taxon>Myomorpha</taxon>
        <taxon>Muroidea</taxon>
        <taxon>Cricetidae</taxon>
        <taxon>Cricetinae</taxon>
        <taxon>Mesocricetus</taxon>
    </lineage>
</organism>
<keyword evidence="11" id="KW-0812">Transmembrane</keyword>
<dbReference type="SUPFAM" id="SSF54452">
    <property type="entry name" value="MHC antigen-recognition domain"/>
    <property type="match status" value="1"/>
</dbReference>
<keyword evidence="5" id="KW-0336">GPI-anchor</keyword>
<feature type="domain" description="Retinoic acid early-inducible protein 1" evidence="13">
    <location>
        <begin position="33"/>
        <end position="199"/>
    </location>
</feature>
<name>A0ABM2YHI0_MESAU</name>
<evidence type="ECO:0000256" key="1">
    <source>
        <dbReference type="ARBA" id="ARBA00002305"/>
    </source>
</evidence>
<evidence type="ECO:0000256" key="4">
    <source>
        <dbReference type="ARBA" id="ARBA00022475"/>
    </source>
</evidence>
<dbReference type="PANTHER" id="PTHR16675">
    <property type="entry name" value="MHC CLASS I-RELATED"/>
    <property type="match status" value="1"/>
</dbReference>
<dbReference type="InterPro" id="IPR011162">
    <property type="entry name" value="MHC_I/II-like_Ag-recog"/>
</dbReference>
<evidence type="ECO:0000256" key="5">
    <source>
        <dbReference type="ARBA" id="ARBA00022622"/>
    </source>
</evidence>
<evidence type="ECO:0000313" key="14">
    <source>
        <dbReference type="Proteomes" id="UP000886700"/>
    </source>
</evidence>
<dbReference type="Pfam" id="PF14586">
    <property type="entry name" value="MHC_I_2"/>
    <property type="match status" value="1"/>
</dbReference>
<evidence type="ECO:0000256" key="2">
    <source>
        <dbReference type="ARBA" id="ARBA00004609"/>
    </source>
</evidence>
<keyword evidence="11" id="KW-1133">Transmembrane helix</keyword>
<comment type="subcellular location">
    <subcellularLocation>
        <location evidence="2">Cell membrane</location>
        <topology evidence="2">Lipid-anchor</topology>
        <topology evidence="2">GPI-anchor</topology>
    </subcellularLocation>
</comment>
<dbReference type="RefSeq" id="XP_040614217.1">
    <property type="nucleotide sequence ID" value="XM_040758283.1"/>
</dbReference>
<evidence type="ECO:0000256" key="8">
    <source>
        <dbReference type="ARBA" id="ARBA00023157"/>
    </source>
</evidence>
<evidence type="ECO:0000256" key="7">
    <source>
        <dbReference type="ARBA" id="ARBA00023136"/>
    </source>
</evidence>
<reference evidence="15" key="1">
    <citation type="submission" date="2025-08" db="UniProtKB">
        <authorList>
            <consortium name="RefSeq"/>
        </authorList>
    </citation>
    <scope>IDENTIFICATION</scope>
    <source>
        <tissue evidence="15">Liver</tissue>
    </source>
</reference>
<keyword evidence="4" id="KW-1003">Cell membrane</keyword>
<sequence>MGMDSAAWHCLSTKALSISVLLISSELMWPAGTHYLRCDFSIKSHPTDGEEGWEVQCTADGMTLLHHSNGGKAVNAAKTCGGLYPKLKDTGEELRKQLLLMEKEAVLTRGHHAMEGTMVSQYKHGQRIDASWNFTIDGQHSFFYVHYNQNNKKWEVINYNATGVLENWENNAELAQDLAMLSMGDSRHCLEEFLKHQKEMPRATSRTANITEIASATQHPCAMNTTQLPPIRQLHENRESMAVAIPIILFVIAIVVAIVIGSGIGIGICTFKYLKKKCHPQEGESCNYTFFSPVSQIWGNCKGQHTPSSMGEPHPENTTNMMVMYPLLGASLQCSPASSSAV</sequence>